<dbReference type="EMBL" id="JACOOQ010000003">
    <property type="protein sequence ID" value="MBC5639418.1"/>
    <property type="molecule type" value="Genomic_DNA"/>
</dbReference>
<dbReference type="AlphaFoldDB" id="A0A8I0A3S1"/>
<gene>
    <name evidence="1" type="ORF">H8R92_03035</name>
</gene>
<accession>A0A8I0A3S1</accession>
<proteinExistence type="predicted"/>
<protein>
    <submittedName>
        <fullName evidence="1">DUF1450 domain-containing protein</fullName>
    </submittedName>
</protein>
<dbReference type="Proteomes" id="UP000662088">
    <property type="component" value="Unassembled WGS sequence"/>
</dbReference>
<evidence type="ECO:0000313" key="2">
    <source>
        <dbReference type="Proteomes" id="UP000662088"/>
    </source>
</evidence>
<organism evidence="1 2">
    <name type="scientific">Clostridium lentum</name>
    <dbReference type="NCBI Taxonomy" id="2763037"/>
    <lineage>
        <taxon>Bacteria</taxon>
        <taxon>Bacillati</taxon>
        <taxon>Bacillota</taxon>
        <taxon>Clostridia</taxon>
        <taxon>Eubacteriales</taxon>
        <taxon>Clostridiaceae</taxon>
        <taxon>Clostridium</taxon>
    </lineage>
</organism>
<dbReference type="RefSeq" id="WP_022211632.1">
    <property type="nucleotide sequence ID" value="NZ_JACOOQ010000003.1"/>
</dbReference>
<comment type="caution">
    <text evidence="1">The sequence shown here is derived from an EMBL/GenBank/DDBJ whole genome shotgun (WGS) entry which is preliminary data.</text>
</comment>
<sequence length="61" mass="6944">MIRICRYCSNVDIDAIKTIVGDENVEVGCIGQCGQKFVAYINDELIETSTEEELLDYIKRI</sequence>
<keyword evidence="2" id="KW-1185">Reference proteome</keyword>
<reference evidence="1" key="1">
    <citation type="submission" date="2020-08" db="EMBL/GenBank/DDBJ databases">
        <title>Genome public.</title>
        <authorList>
            <person name="Liu C."/>
            <person name="Sun Q."/>
        </authorList>
    </citation>
    <scope>NUCLEOTIDE SEQUENCE</scope>
    <source>
        <strain evidence="1">NSJ-42</strain>
    </source>
</reference>
<name>A0A8I0A3S1_9CLOT</name>
<evidence type="ECO:0000313" key="1">
    <source>
        <dbReference type="EMBL" id="MBC5639418.1"/>
    </source>
</evidence>